<name>A0AAV7LSW9_PLEWA</name>
<comment type="caution">
    <text evidence="2">The sequence shown here is derived from an EMBL/GenBank/DDBJ whole genome shotgun (WGS) entry which is preliminary data.</text>
</comment>
<feature type="region of interest" description="Disordered" evidence="1">
    <location>
        <begin position="1"/>
        <end position="100"/>
    </location>
</feature>
<organism evidence="2 3">
    <name type="scientific">Pleurodeles waltl</name>
    <name type="common">Iberian ribbed newt</name>
    <dbReference type="NCBI Taxonomy" id="8319"/>
    <lineage>
        <taxon>Eukaryota</taxon>
        <taxon>Metazoa</taxon>
        <taxon>Chordata</taxon>
        <taxon>Craniata</taxon>
        <taxon>Vertebrata</taxon>
        <taxon>Euteleostomi</taxon>
        <taxon>Amphibia</taxon>
        <taxon>Batrachia</taxon>
        <taxon>Caudata</taxon>
        <taxon>Salamandroidea</taxon>
        <taxon>Salamandridae</taxon>
        <taxon>Pleurodelinae</taxon>
        <taxon>Pleurodeles</taxon>
    </lineage>
</organism>
<feature type="region of interest" description="Disordered" evidence="1">
    <location>
        <begin position="161"/>
        <end position="184"/>
    </location>
</feature>
<reference evidence="2" key="1">
    <citation type="journal article" date="2022" name="bioRxiv">
        <title>Sequencing and chromosome-scale assembly of the giantPleurodeles waltlgenome.</title>
        <authorList>
            <person name="Brown T."/>
            <person name="Elewa A."/>
            <person name="Iarovenko S."/>
            <person name="Subramanian E."/>
            <person name="Araus A.J."/>
            <person name="Petzold A."/>
            <person name="Susuki M."/>
            <person name="Suzuki K.-i.T."/>
            <person name="Hayashi T."/>
            <person name="Toyoda A."/>
            <person name="Oliveira C."/>
            <person name="Osipova E."/>
            <person name="Leigh N.D."/>
            <person name="Simon A."/>
            <person name="Yun M.H."/>
        </authorList>
    </citation>
    <scope>NUCLEOTIDE SEQUENCE</scope>
    <source>
        <strain evidence="2">20211129_DDA</strain>
        <tissue evidence="2">Liver</tissue>
    </source>
</reference>
<evidence type="ECO:0000313" key="2">
    <source>
        <dbReference type="EMBL" id="KAJ1093454.1"/>
    </source>
</evidence>
<proteinExistence type="predicted"/>
<keyword evidence="3" id="KW-1185">Reference proteome</keyword>
<dbReference type="Proteomes" id="UP001066276">
    <property type="component" value="Chromosome 11"/>
</dbReference>
<sequence>MDFWGHALERRPESNARRGEKTGGERNASREEKTGGERNIGHATTTREVFTAEPEEDVGPAAASQNTRGEEQSRGECQYPGTGAERSEGSCTAEQPRHIHGRTWLHKSRASVRPARDSGADPFERKYVTHCNLSSLSERKAVGSVGGKGSRWIVTALRVSGGRSEGRRRGWELEAEQKMERPGA</sequence>
<dbReference type="EMBL" id="JANPWB010000015">
    <property type="protein sequence ID" value="KAJ1093454.1"/>
    <property type="molecule type" value="Genomic_DNA"/>
</dbReference>
<dbReference type="AlphaFoldDB" id="A0AAV7LSW9"/>
<evidence type="ECO:0000256" key="1">
    <source>
        <dbReference type="SAM" id="MobiDB-lite"/>
    </source>
</evidence>
<feature type="compositionally biased region" description="Basic and acidic residues" evidence="1">
    <location>
        <begin position="7"/>
        <end position="40"/>
    </location>
</feature>
<gene>
    <name evidence="2" type="ORF">NDU88_006555</name>
</gene>
<evidence type="ECO:0000313" key="3">
    <source>
        <dbReference type="Proteomes" id="UP001066276"/>
    </source>
</evidence>
<feature type="compositionally biased region" description="Basic and acidic residues" evidence="1">
    <location>
        <begin position="164"/>
        <end position="184"/>
    </location>
</feature>
<accession>A0AAV7LSW9</accession>
<protein>
    <submittedName>
        <fullName evidence="2">Uncharacterized protein</fullName>
    </submittedName>
</protein>